<feature type="transmembrane region" description="Helical" evidence="1">
    <location>
        <begin position="432"/>
        <end position="452"/>
    </location>
</feature>
<feature type="transmembrane region" description="Helical" evidence="1">
    <location>
        <begin position="464"/>
        <end position="482"/>
    </location>
</feature>
<dbReference type="Gene3D" id="1.20.1640.10">
    <property type="entry name" value="Multidrug efflux transporter AcrB transmembrane domain"/>
    <property type="match status" value="2"/>
</dbReference>
<comment type="caution">
    <text evidence="2">The sequence shown here is derived from an EMBL/GenBank/DDBJ whole genome shotgun (WGS) entry which is preliminary data.</text>
</comment>
<dbReference type="Gene3D" id="3.30.70.1320">
    <property type="entry name" value="Multidrug efflux transporter AcrB pore domain like"/>
    <property type="match status" value="1"/>
</dbReference>
<feature type="transmembrane region" description="Helical" evidence="1">
    <location>
        <begin position="337"/>
        <end position="354"/>
    </location>
</feature>
<dbReference type="EMBL" id="JBHTIF010000001">
    <property type="protein sequence ID" value="MFD0724695.1"/>
    <property type="molecule type" value="Genomic_DNA"/>
</dbReference>
<accession>A0ABW2YBY2</accession>
<feature type="transmembrane region" description="Helical" evidence="1">
    <location>
        <begin position="980"/>
        <end position="1006"/>
    </location>
</feature>
<dbReference type="SUPFAM" id="SSF82714">
    <property type="entry name" value="Multidrug efflux transporter AcrB TolC docking domain, DN and DC subdomains"/>
    <property type="match status" value="2"/>
</dbReference>
<feature type="transmembrane region" description="Helical" evidence="1">
    <location>
        <begin position="949"/>
        <end position="968"/>
    </location>
</feature>
<gene>
    <name evidence="2" type="ORF">ACFQ0E_03685</name>
</gene>
<dbReference type="Proteomes" id="UP001597110">
    <property type="component" value="Unassembled WGS sequence"/>
</dbReference>
<keyword evidence="3" id="KW-1185">Reference proteome</keyword>
<feature type="transmembrane region" description="Helical" evidence="1">
    <location>
        <begin position="361"/>
        <end position="381"/>
    </location>
</feature>
<feature type="transmembrane region" description="Helical" evidence="1">
    <location>
        <begin position="846"/>
        <end position="869"/>
    </location>
</feature>
<protein>
    <submittedName>
        <fullName evidence="2">Efflux RND transporter permease subunit</fullName>
    </submittedName>
</protein>
<dbReference type="InterPro" id="IPR001036">
    <property type="entry name" value="Acrflvin-R"/>
</dbReference>
<sequence>MSGGGSLSSWAIRRPLPAIMVFFVLCVAGLWGFHSLPVARYPDIAFPMTTVTVNQPGASPSQLETEVTRRIEDSLATIPNVKRMSSLVTEGQSTTIVEFNLDTDLADALDDTRDAVTRIRSDLPQDILEPVVGKIDIGGSLQTYAVDAPHMRPDELSWFVDREVSRTLYGVPGVARVNRIGGIDRQVRVDLDPQALLAWGITAGEVSQQLARIQVDRPGGKAELGGEQQTIRTLATVASAQQLRDYSIALPDGRSVRLSDIARVEDGAADETQAALLDGQPTVGFSLSRTRKSNELSVSAEVREALDRLQAEHPGVTFRLVTNIVDETERSYRSSMIMLWEGALLALLVVWWFLRDWRATWVSAVALPLSIIPTFAVMSLLGFSLNMVTLLALSVVVGILVDDAIVEIENIVRHLGMGKSPLEAAREAAEEIGTAVIATSMTLAAVFVPVAFMPGIAGKFFREFGWTAATAVLFSLLVARLLTPMMAAYQLKPHPQQDETDTPMMRRYLGWVEASLRHRGRTLWISLGLFVASLALVPLIPTTFIPFSDLGRSNLSIELPPGTRIEETLAVSEQARARLETVPELKQVFTMVGSVLDVGDPAKTGIAEARKATLVLDWGPEGDRDRDQRQLEREVRERLADLPGAKISFISSEPGNAMQLVLSGDDPDTLSAAASAVERDLRTLKGLGSISSSASLLRPELQIVPDPARAADLGVATADIAEATRIATSGDYTQRLAKLNLPDRQIPIRVGFSQEALADPALIGQLRVRGAQGPVPLSAVAEIRDGSGPSMLSRYQRERNIVLTAELNGRPLGEVMAEVEALPSVKRLPSGVELLNAGDAEIFIELFFGFAMAMLAGLVCIYMVLLLLFNHAIQPLTILTAVPLCAGGAFGALLLTGNMLSLPALIGLLMLIGIATKNSILLVDYAVVAEDQHGLSVHDALIDACRKRARPVIMTTLAMGAGMLPLALGLSGDSSFRAPMAWAVIGGLITSTALSLIVIPAAYSVLHDLGLWIARKFRRVGSTTARADA</sequence>
<dbReference type="SUPFAM" id="SSF82693">
    <property type="entry name" value="Multidrug efflux transporter AcrB pore domain, PN1, PN2, PC1 and PC2 subdomains"/>
    <property type="match status" value="3"/>
</dbReference>
<dbReference type="PANTHER" id="PTHR32063:SF77">
    <property type="entry name" value="ACR FAMILY TRANSPORT PROTEIN"/>
    <property type="match status" value="1"/>
</dbReference>
<feature type="transmembrane region" description="Helical" evidence="1">
    <location>
        <begin position="902"/>
        <end position="928"/>
    </location>
</feature>
<keyword evidence="1" id="KW-0472">Membrane</keyword>
<evidence type="ECO:0000313" key="3">
    <source>
        <dbReference type="Proteomes" id="UP001597110"/>
    </source>
</evidence>
<feature type="transmembrane region" description="Helical" evidence="1">
    <location>
        <begin position="16"/>
        <end position="34"/>
    </location>
</feature>
<keyword evidence="1" id="KW-0812">Transmembrane</keyword>
<dbReference type="Gene3D" id="3.30.2090.10">
    <property type="entry name" value="Multidrug efflux transporter AcrB TolC docking domain, DN and DC subdomains"/>
    <property type="match status" value="2"/>
</dbReference>
<evidence type="ECO:0000256" key="1">
    <source>
        <dbReference type="SAM" id="Phobius"/>
    </source>
</evidence>
<organism evidence="2 3">
    <name type="scientific">Lysobacter brunescens</name>
    <dbReference type="NCBI Taxonomy" id="262323"/>
    <lineage>
        <taxon>Bacteria</taxon>
        <taxon>Pseudomonadati</taxon>
        <taxon>Pseudomonadota</taxon>
        <taxon>Gammaproteobacteria</taxon>
        <taxon>Lysobacterales</taxon>
        <taxon>Lysobacteraceae</taxon>
        <taxon>Lysobacter</taxon>
    </lineage>
</organism>
<dbReference type="SUPFAM" id="SSF82866">
    <property type="entry name" value="Multidrug efflux transporter AcrB transmembrane domain"/>
    <property type="match status" value="2"/>
</dbReference>
<dbReference type="Gene3D" id="3.30.70.1440">
    <property type="entry name" value="Multidrug efflux transporter AcrB pore domain"/>
    <property type="match status" value="1"/>
</dbReference>
<dbReference type="Gene3D" id="3.30.70.1430">
    <property type="entry name" value="Multidrug efflux transporter AcrB pore domain"/>
    <property type="match status" value="2"/>
</dbReference>
<reference evidence="3" key="1">
    <citation type="journal article" date="2019" name="Int. J. Syst. Evol. Microbiol.">
        <title>The Global Catalogue of Microorganisms (GCM) 10K type strain sequencing project: providing services to taxonomists for standard genome sequencing and annotation.</title>
        <authorList>
            <consortium name="The Broad Institute Genomics Platform"/>
            <consortium name="The Broad Institute Genome Sequencing Center for Infectious Disease"/>
            <person name="Wu L."/>
            <person name="Ma J."/>
        </authorList>
    </citation>
    <scope>NUCLEOTIDE SEQUENCE [LARGE SCALE GENOMIC DNA]</scope>
    <source>
        <strain evidence="3">CCUG 55585</strain>
    </source>
</reference>
<proteinExistence type="predicted"/>
<dbReference type="InterPro" id="IPR027463">
    <property type="entry name" value="AcrB_DN_DC_subdom"/>
</dbReference>
<keyword evidence="1" id="KW-1133">Transmembrane helix</keyword>
<feature type="transmembrane region" description="Helical" evidence="1">
    <location>
        <begin position="876"/>
        <end position="896"/>
    </location>
</feature>
<evidence type="ECO:0000313" key="2">
    <source>
        <dbReference type="EMBL" id="MFD0724695.1"/>
    </source>
</evidence>
<dbReference type="PANTHER" id="PTHR32063">
    <property type="match status" value="1"/>
</dbReference>
<dbReference type="RefSeq" id="WP_386822344.1">
    <property type="nucleotide sequence ID" value="NZ_JBHTIF010000001.1"/>
</dbReference>
<name>A0ABW2YBY2_9GAMM</name>
<dbReference type="PRINTS" id="PR00702">
    <property type="entry name" value="ACRIFLAVINRP"/>
</dbReference>
<dbReference type="Pfam" id="PF00873">
    <property type="entry name" value="ACR_tran"/>
    <property type="match status" value="1"/>
</dbReference>
<feature type="transmembrane region" description="Helical" evidence="1">
    <location>
        <begin position="523"/>
        <end position="547"/>
    </location>
</feature>